<comment type="caution">
    <text evidence="4">The sequence shown here is derived from an EMBL/GenBank/DDBJ whole genome shotgun (WGS) entry which is preliminary data.</text>
</comment>
<evidence type="ECO:0000313" key="4">
    <source>
        <dbReference type="EMBL" id="KGJ92067.1"/>
    </source>
</evidence>
<dbReference type="PATRIC" id="fig|28229.3.peg.2631"/>
<dbReference type="InterPro" id="IPR017850">
    <property type="entry name" value="Alkaline_phosphatase_core_sf"/>
</dbReference>
<gene>
    <name evidence="4" type="ORF">GAB14E_2912</name>
</gene>
<dbReference type="Gene3D" id="3.40.720.10">
    <property type="entry name" value="Alkaline Phosphatase, subunit A"/>
    <property type="match status" value="1"/>
</dbReference>
<dbReference type="PANTHER" id="PTHR43751">
    <property type="entry name" value="SULFATASE"/>
    <property type="match status" value="1"/>
</dbReference>
<proteinExistence type="predicted"/>
<dbReference type="InterPro" id="IPR024588">
    <property type="entry name" value="YejM_N"/>
</dbReference>
<keyword evidence="1" id="KW-0812">Transmembrane</keyword>
<keyword evidence="1" id="KW-1133">Transmembrane helix</keyword>
<feature type="transmembrane region" description="Helical" evidence="1">
    <location>
        <begin position="81"/>
        <end position="100"/>
    </location>
</feature>
<dbReference type="PANTHER" id="PTHR43751:SF3">
    <property type="entry name" value="SULFATASE N-TERMINAL DOMAIN-CONTAINING PROTEIN"/>
    <property type="match status" value="1"/>
</dbReference>
<dbReference type="PIRSF" id="PIRSF004950">
    <property type="entry name" value="Mmb_sulf_HI0842"/>
    <property type="match status" value="1"/>
</dbReference>
<evidence type="ECO:0000256" key="1">
    <source>
        <dbReference type="SAM" id="Phobius"/>
    </source>
</evidence>
<dbReference type="InterPro" id="IPR052701">
    <property type="entry name" value="GAG_Ulvan_Degrading_Sulfatases"/>
</dbReference>
<dbReference type="OrthoDB" id="9803751at2"/>
<dbReference type="Proteomes" id="UP000029868">
    <property type="component" value="Unassembled WGS sequence"/>
</dbReference>
<sequence>MNLFLTHLRFATRYILISFVTTFTLLTVFIYSAYQPDSTSSFIYGLSIPSYYYLVYLVLTLMLTPLLYFKRAALLIIIPKVMLDLFLLADILVFNVYRFHIDMLFIEMTLFDFQGIGLSWGMVLLAMVVCIGVVSLQLAFFSKAKQLIALKTKSINISIIAMFLLGQGMHIWGNFTKQESILAYTPYLPYYAPTTSTGNMAKLQKRYPEFVVVNKSSNAPIIDNQTSSQRFNYPIKPLVFNEVNNKASLNVLLFVVESWRADMLNSDITPYIAEFAKKSHQFENHYSGGNATVPGLFSLMYGLNPSYLASAQSAPFKHQTMLTKSFAQHGYDISSYSGSNLNRFAMKAMFFGDISESLYVYPQQGNSSKKDQAVATKVINDLKLADHDKPWFKFVFLTSSHHDYDYPEQHRKFVPTPKVTAEFLVNKHINAQPFLNDYQNSLHYIDSLFEQIHQTLVNTGQDKNTVIIVTSDHGEEFNDNKKGFWGHGSNFTKAQTTVPLLMYIPGQKEGVKEMNRTAHVDVAPTLLKYVLNNTSPLSHFSSGFDLFDLPEKRGVAMSSYIDKAYLVDNTIYSSGLLTNKYHIDDLNKKPDTINYQQLQILRQQDSHFLQ</sequence>
<dbReference type="InterPro" id="IPR012159">
    <property type="entry name" value="YejM-like"/>
</dbReference>
<feature type="transmembrane region" description="Helical" evidence="1">
    <location>
        <begin position="12"/>
        <end position="31"/>
    </location>
</feature>
<feature type="transmembrane region" description="Helical" evidence="1">
    <location>
        <begin position="51"/>
        <end position="69"/>
    </location>
</feature>
<dbReference type="InterPro" id="IPR000917">
    <property type="entry name" value="Sulfatase_N"/>
</dbReference>
<accession>A0A099KQ99</accession>
<feature type="transmembrane region" description="Helical" evidence="1">
    <location>
        <begin position="120"/>
        <end position="142"/>
    </location>
</feature>
<evidence type="ECO:0000259" key="2">
    <source>
        <dbReference type="Pfam" id="PF00884"/>
    </source>
</evidence>
<dbReference type="CDD" id="cd16148">
    <property type="entry name" value="sulfatase_like"/>
    <property type="match status" value="1"/>
</dbReference>
<dbReference type="Pfam" id="PF11893">
    <property type="entry name" value="DUF3413"/>
    <property type="match status" value="1"/>
</dbReference>
<feature type="transmembrane region" description="Helical" evidence="1">
    <location>
        <begin position="154"/>
        <end position="173"/>
    </location>
</feature>
<feature type="domain" description="Inner membrane protein YejM N-terminal" evidence="3">
    <location>
        <begin position="8"/>
        <end position="239"/>
    </location>
</feature>
<organism evidence="4 5">
    <name type="scientific">Colwellia psychrerythraea</name>
    <name type="common">Vibrio psychroerythus</name>
    <dbReference type="NCBI Taxonomy" id="28229"/>
    <lineage>
        <taxon>Bacteria</taxon>
        <taxon>Pseudomonadati</taxon>
        <taxon>Pseudomonadota</taxon>
        <taxon>Gammaproteobacteria</taxon>
        <taxon>Alteromonadales</taxon>
        <taxon>Colwelliaceae</taxon>
        <taxon>Colwellia</taxon>
    </lineage>
</organism>
<evidence type="ECO:0000313" key="5">
    <source>
        <dbReference type="Proteomes" id="UP000029868"/>
    </source>
</evidence>
<keyword evidence="1" id="KW-0472">Membrane</keyword>
<dbReference type="Pfam" id="PF00884">
    <property type="entry name" value="Sulfatase"/>
    <property type="match status" value="1"/>
</dbReference>
<protein>
    <submittedName>
        <fullName evidence="4">Sulfatase</fullName>
    </submittedName>
</protein>
<reference evidence="4 5" key="1">
    <citation type="submission" date="2014-08" db="EMBL/GenBank/DDBJ databases">
        <title>Genomic and Phenotypic Diversity of Colwellia psychrerythraea strains from Disparate Marine Basins.</title>
        <authorList>
            <person name="Techtmann S.M."/>
            <person name="Stelling S.C."/>
            <person name="Utturkar S.M."/>
            <person name="Alshibli N."/>
            <person name="Harris A."/>
            <person name="Brown S.D."/>
            <person name="Hazen T.C."/>
        </authorList>
    </citation>
    <scope>NUCLEOTIDE SEQUENCE [LARGE SCALE GENOMIC DNA]</scope>
    <source>
        <strain evidence="4 5">GAB14E</strain>
    </source>
</reference>
<evidence type="ECO:0000259" key="3">
    <source>
        <dbReference type="Pfam" id="PF11893"/>
    </source>
</evidence>
<feature type="domain" description="Sulfatase N-terminal" evidence="2">
    <location>
        <begin position="250"/>
        <end position="529"/>
    </location>
</feature>
<dbReference type="AlphaFoldDB" id="A0A099KQ99"/>
<name>A0A099KQ99_COLPS</name>
<dbReference type="EMBL" id="JQEC01000038">
    <property type="protein sequence ID" value="KGJ92067.1"/>
    <property type="molecule type" value="Genomic_DNA"/>
</dbReference>
<dbReference type="RefSeq" id="WP_081967820.1">
    <property type="nucleotide sequence ID" value="NZ_JQEC01000038.1"/>
</dbReference>
<dbReference type="SUPFAM" id="SSF53649">
    <property type="entry name" value="Alkaline phosphatase-like"/>
    <property type="match status" value="1"/>
</dbReference>